<feature type="region of interest" description="Disordered" evidence="5">
    <location>
        <begin position="249"/>
        <end position="338"/>
    </location>
</feature>
<feature type="compositionally biased region" description="Basic and acidic residues" evidence="5">
    <location>
        <begin position="8"/>
        <end position="18"/>
    </location>
</feature>
<dbReference type="PANTHER" id="PTHR14221:SF0">
    <property type="entry name" value="WD REPEAT-CONTAINING PROTEIN 44"/>
    <property type="match status" value="1"/>
</dbReference>
<organism evidence="6 7">
    <name type="scientific">Hyalella azteca</name>
    <name type="common">Amphipod</name>
    <dbReference type="NCBI Taxonomy" id="294128"/>
    <lineage>
        <taxon>Eukaryota</taxon>
        <taxon>Metazoa</taxon>
        <taxon>Ecdysozoa</taxon>
        <taxon>Arthropoda</taxon>
        <taxon>Crustacea</taxon>
        <taxon>Multicrustacea</taxon>
        <taxon>Malacostraca</taxon>
        <taxon>Eumalacostraca</taxon>
        <taxon>Peracarida</taxon>
        <taxon>Amphipoda</taxon>
        <taxon>Senticaudata</taxon>
        <taxon>Talitrida</taxon>
        <taxon>Talitroidea</taxon>
        <taxon>Hyalellidae</taxon>
        <taxon>Hyalella</taxon>
    </lineage>
</organism>
<dbReference type="PROSITE" id="PS50294">
    <property type="entry name" value="WD_REPEATS_REGION"/>
    <property type="match status" value="2"/>
</dbReference>
<feature type="region of interest" description="Disordered" evidence="5">
    <location>
        <begin position="1050"/>
        <end position="1074"/>
    </location>
</feature>
<feature type="repeat" description="WD" evidence="4">
    <location>
        <begin position="1094"/>
        <end position="1134"/>
    </location>
</feature>
<evidence type="ECO:0000313" key="7">
    <source>
        <dbReference type="RefSeq" id="XP_018010275.1"/>
    </source>
</evidence>
<feature type="compositionally biased region" description="Low complexity" evidence="5">
    <location>
        <begin position="112"/>
        <end position="122"/>
    </location>
</feature>
<accession>A0A8B7N9B3</accession>
<dbReference type="SMART" id="SM00320">
    <property type="entry name" value="WD40"/>
    <property type="match status" value="6"/>
</dbReference>
<dbReference type="Gene3D" id="2.130.10.10">
    <property type="entry name" value="YVTN repeat-like/Quinoprotein amine dehydrogenase"/>
    <property type="match status" value="1"/>
</dbReference>
<dbReference type="SUPFAM" id="SSF50978">
    <property type="entry name" value="WD40 repeat-like"/>
    <property type="match status" value="1"/>
</dbReference>
<evidence type="ECO:0000256" key="1">
    <source>
        <dbReference type="ARBA" id="ARBA00021207"/>
    </source>
</evidence>
<evidence type="ECO:0000256" key="5">
    <source>
        <dbReference type="SAM" id="MobiDB-lite"/>
    </source>
</evidence>
<dbReference type="Pfam" id="PF00400">
    <property type="entry name" value="WD40"/>
    <property type="match status" value="4"/>
</dbReference>
<evidence type="ECO:0000313" key="6">
    <source>
        <dbReference type="Proteomes" id="UP000694843"/>
    </source>
</evidence>
<dbReference type="RefSeq" id="XP_018010275.1">
    <property type="nucleotide sequence ID" value="XM_018154786.2"/>
</dbReference>
<feature type="compositionally biased region" description="Polar residues" evidence="5">
    <location>
        <begin position="903"/>
        <end position="929"/>
    </location>
</feature>
<gene>
    <name evidence="7" type="primary">LOC108667728</name>
</gene>
<feature type="compositionally biased region" description="Low complexity" evidence="5">
    <location>
        <begin position="251"/>
        <end position="266"/>
    </location>
</feature>
<feature type="region of interest" description="Disordered" evidence="5">
    <location>
        <begin position="806"/>
        <end position="849"/>
    </location>
</feature>
<keyword evidence="2 4" id="KW-0853">WD repeat</keyword>
<feature type="region of interest" description="Disordered" evidence="5">
    <location>
        <begin position="945"/>
        <end position="964"/>
    </location>
</feature>
<feature type="compositionally biased region" description="Polar residues" evidence="5">
    <location>
        <begin position="317"/>
        <end position="326"/>
    </location>
</feature>
<feature type="compositionally biased region" description="Basic and acidic residues" evidence="5">
    <location>
        <begin position="891"/>
        <end position="902"/>
    </location>
</feature>
<dbReference type="InterPro" id="IPR001680">
    <property type="entry name" value="WD40_rpt"/>
</dbReference>
<feature type="region of interest" description="Disordered" evidence="5">
    <location>
        <begin position="1"/>
        <end position="21"/>
    </location>
</feature>
<feature type="compositionally biased region" description="Polar residues" evidence="5">
    <location>
        <begin position="670"/>
        <end position="691"/>
    </location>
</feature>
<dbReference type="GeneID" id="108667728"/>
<keyword evidence="6" id="KW-1185">Reference proteome</keyword>
<evidence type="ECO:0000256" key="4">
    <source>
        <dbReference type="PROSITE-ProRule" id="PRU00221"/>
    </source>
</evidence>
<proteinExistence type="predicted"/>
<feature type="region of interest" description="Disordered" evidence="5">
    <location>
        <begin position="891"/>
        <end position="932"/>
    </location>
</feature>
<dbReference type="PROSITE" id="PS50082">
    <property type="entry name" value="WD_REPEATS_2"/>
    <property type="match status" value="3"/>
</dbReference>
<dbReference type="InterPro" id="IPR015943">
    <property type="entry name" value="WD40/YVTN_repeat-like_dom_sf"/>
</dbReference>
<feature type="region of interest" description="Disordered" evidence="5">
    <location>
        <begin position="670"/>
        <end position="694"/>
    </location>
</feature>
<reference evidence="7" key="1">
    <citation type="submission" date="2025-08" db="UniProtKB">
        <authorList>
            <consortium name="RefSeq"/>
        </authorList>
    </citation>
    <scope>IDENTIFICATION</scope>
    <source>
        <tissue evidence="7">Whole organism</tissue>
    </source>
</reference>
<dbReference type="PANTHER" id="PTHR14221">
    <property type="entry name" value="WD REPEAT DOMAIN 44"/>
    <property type="match status" value="1"/>
</dbReference>
<dbReference type="FunFam" id="2.130.10.10:FF:000060">
    <property type="entry name" value="WD repeat-containing protein 44"/>
    <property type="match status" value="1"/>
</dbReference>
<dbReference type="OrthoDB" id="1932312at2759"/>
<dbReference type="InterPro" id="IPR040324">
    <property type="entry name" value="WDR44/Dgr2"/>
</dbReference>
<keyword evidence="3" id="KW-0677">Repeat</keyword>
<feature type="region of interest" description="Disordered" evidence="5">
    <location>
        <begin position="496"/>
        <end position="518"/>
    </location>
</feature>
<evidence type="ECO:0000256" key="3">
    <source>
        <dbReference type="ARBA" id="ARBA00022737"/>
    </source>
</evidence>
<name>A0A8B7N9B3_HYAAZ</name>
<protein>
    <recommendedName>
        <fullName evidence="1">WD repeat-containing protein 44</fullName>
    </recommendedName>
</protein>
<evidence type="ECO:0000256" key="2">
    <source>
        <dbReference type="ARBA" id="ARBA00022574"/>
    </source>
</evidence>
<dbReference type="KEGG" id="hazt:108667728"/>
<feature type="repeat" description="WD" evidence="4">
    <location>
        <begin position="998"/>
        <end position="1029"/>
    </location>
</feature>
<feature type="repeat" description="WD" evidence="4">
    <location>
        <begin position="1134"/>
        <end position="1168"/>
    </location>
</feature>
<feature type="compositionally biased region" description="Basic and acidic residues" evidence="5">
    <location>
        <begin position="328"/>
        <end position="337"/>
    </location>
</feature>
<feature type="compositionally biased region" description="Basic residues" evidence="5">
    <location>
        <begin position="829"/>
        <end position="839"/>
    </location>
</feature>
<feature type="region of interest" description="Disordered" evidence="5">
    <location>
        <begin position="78"/>
        <end position="142"/>
    </location>
</feature>
<feature type="compositionally biased region" description="Pro residues" evidence="5">
    <location>
        <begin position="267"/>
        <end position="280"/>
    </location>
</feature>
<dbReference type="Proteomes" id="UP000694843">
    <property type="component" value="Unplaced"/>
</dbReference>
<feature type="compositionally biased region" description="Low complexity" evidence="5">
    <location>
        <begin position="810"/>
        <end position="828"/>
    </location>
</feature>
<sequence>MSSESDSDEFHDALDETPKSPGKLFLELQTQQSVPLRKISAPALISSDHIHGHGIELQSAFKVPLPVSSAGAAVLGRKPYQKKAEVSGPHSNLRVTRGGTDETSNTKEDTCSSLSGSLLGNLQDDDDEASESPKTRASAVRMRRRQAAMPVHQSSAPHLCATHDDWCDDTTSGDACDGCIMQPFRVVEPDSSSLYSSISAGKVSKSTSGTFHEANQSLLSDHHSPWHDSSSLSCSAAYVPATTFSSDYTQLPSSSLPQSSSPILSASPPPPPDSSPPPSPTSSEASHQKFRPINVNEDQSDSGLCTGLGAEPDLVASTKTRSSSFDTGDEHRTHAEEQPLVVPAHNLELLNLCDTKQGLFCSGQTNNRQFVGRTGFCGIPFSSQSLPASSQAPRPTLHPLSLASRQHKSHPALLHIALLDPLAPNRKLPSLGGVPLTAGDETSTPDGCMSSDSFDGKCHLKDLTSNATDDQSQLELCGSLLDHLSNTTGNISTKRVEEDEDQLLMPPPPPVAPPRIKRKKKKLSSIEKEQLTEAPKIAASVAPQSVNGTARPLSCTAVPPSVNTSLLPISVSTNIPHISVSSESSDILVDIKKSKSEHRVHADVALHVINDCNSPTETRVSSAYMTGVHDLLANPDERWIRGEEHLSGDGESSIFTEENSYRSSYITTSLPENQEGSTECSTDRNIPQSSLPDAPATDLTLISDTTNSQNTIHVPSIMTTLPSPPVTPVSTNRSLQSRLSSIAKRPSKLLRTKPIVPSWLSHPMHSAGYSHNNNPPTSADSSVDAISIGRRSLDIRAAIRGKFLVKDSGRSSPSGSPDENACTHTSSHSSHRTEKKKKKDSISPLSDSDQEILSQVPLVDLDTGIRTNLNQAVSMNSNPVNPLSLQIMRLTDRPGEGDHSDDTSSIASSGRDSDTDSIQQLSHALSKTTGRMKKLLEKRVTPAMRKAAKTIKSRSDDKDVFADDAPTQRTGTYVKIKTAHGHKGPHEWDDLMYVQEITGEHQGPIWCAKFSLCGRLLATAGQDQLLRVWVIKQAYSFFLDIRSKYNPDLKVSPTPSEESLSSSGLEGGLADDPGHLDPADSGHSPFMPRPFCVYQGHSADLLDIAWSKNYFLLTSSMDKTVRLWHISRKECLCIFQHVDFVTAIAFHPKDDRYFISGSLDGKLRLWSIPEKRVVLWTEVEGAFITAANFCQNGAYTVVGTYDGRCLFYTTNQLKYNTQFNVRSARGKNPRGRKITGIEPLPGENKILVTSNDSRIRLYGLDEHSEHCKYRGFNNPSSQIRASFSHDGKYIVAGSENPCIYLWKTHHDYGKFNATARRDRNAYWEGVKAHHAMVTCALFSPHPELVFSFIELQEQRAACEATPDSARTDKQHKHDSLGHNKGYMLVSADFHGCIRVFLKKEKPKHSSLPASALT</sequence>
<dbReference type="InterPro" id="IPR036322">
    <property type="entry name" value="WD40_repeat_dom_sf"/>
</dbReference>